<keyword evidence="1" id="KW-0732">Signal</keyword>
<reference evidence="3" key="1">
    <citation type="submission" date="2018-11" db="EMBL/GenBank/DDBJ databases">
        <title>Proposal to divide the Flavobacteriaceae and reorganize its genera based on Amino Acid Identity values calculated from whole genome sequences.</title>
        <authorList>
            <person name="Nicholson A.C."/>
            <person name="Gulvik C.A."/>
            <person name="Whitney A.M."/>
            <person name="Sheth M."/>
            <person name="Batra D."/>
            <person name="Pryor J."/>
            <person name="Bernardet J.-F."/>
            <person name="Hugo C."/>
            <person name="Kampfer P."/>
            <person name="Newman J.D."/>
            <person name="McQuiston J.R."/>
        </authorList>
    </citation>
    <scope>NUCLEOTIDE SEQUENCE [LARGE SCALE GENOMIC DNA]</scope>
    <source>
        <strain evidence="3">H6466</strain>
    </source>
</reference>
<sequence length="297" mass="34690">MKNLILLLAMLLLPAYSFAQNTAVSKIYKNRLPKINISKDVNLHFRSPEPVQFVDLSTNKLIGDLPAENVVRIKIQQMEEEKHFVNDSLRKTVDIPIDYRENQELGVVTIVGQSFMAQYQLVYSENEQNGNIISNIEVLPEDMQALEFPDFKMSNVELRKYAMELISKKEDRKVRTNKDLGLISQLNNVCTFGDYVFLDISFRNKTNLSYDIDKLKFSIDDKKIYKATNVQSIDIEPVFRLYDLKRFKKSYRNIFVFKKFTFPNNKILNIRLIENQISGRTINLEVKYSDILEADTF</sequence>
<proteinExistence type="predicted"/>
<feature type="signal peptide" evidence="1">
    <location>
        <begin position="1"/>
        <end position="19"/>
    </location>
</feature>
<dbReference type="KEGG" id="eva:EIB75_07985"/>
<accession>A0A3G8ZKY7</accession>
<evidence type="ECO:0000313" key="3">
    <source>
        <dbReference type="Proteomes" id="UP000272316"/>
    </source>
</evidence>
<dbReference type="AlphaFoldDB" id="A0A3G8ZKY7"/>
<feature type="chain" id="PRO_5018109155" evidence="1">
    <location>
        <begin position="20"/>
        <end position="297"/>
    </location>
</feature>
<protein>
    <submittedName>
        <fullName evidence="2">DUF4138 domain-containing protein</fullName>
    </submittedName>
</protein>
<dbReference type="RefSeq" id="WP_124986306.1">
    <property type="nucleotide sequence ID" value="NZ_CP034160.1"/>
</dbReference>
<dbReference type="InterPro" id="IPR022298">
    <property type="entry name" value="Conjug_transposon_TraN"/>
</dbReference>
<evidence type="ECO:0000256" key="1">
    <source>
        <dbReference type="SAM" id="SignalP"/>
    </source>
</evidence>
<name>A0A3G8ZKY7_9FLAO</name>
<dbReference type="EMBL" id="CP034160">
    <property type="protein sequence ID" value="AZI55184.1"/>
    <property type="molecule type" value="Genomic_DNA"/>
</dbReference>
<evidence type="ECO:0000313" key="2">
    <source>
        <dbReference type="EMBL" id="AZI55184.1"/>
    </source>
</evidence>
<gene>
    <name evidence="2" type="ORF">EIB75_07985</name>
</gene>
<dbReference type="Proteomes" id="UP000272316">
    <property type="component" value="Chromosome"/>
</dbReference>
<organism evidence="2 3">
    <name type="scientific">Epilithonimonas vandammei</name>
    <dbReference type="NCBI Taxonomy" id="2487072"/>
    <lineage>
        <taxon>Bacteria</taxon>
        <taxon>Pseudomonadati</taxon>
        <taxon>Bacteroidota</taxon>
        <taxon>Flavobacteriia</taxon>
        <taxon>Flavobacteriales</taxon>
        <taxon>Weeksellaceae</taxon>
        <taxon>Chryseobacterium group</taxon>
        <taxon>Epilithonimonas</taxon>
    </lineage>
</organism>
<dbReference type="Pfam" id="PF13595">
    <property type="entry name" value="DUF4138"/>
    <property type="match status" value="1"/>
</dbReference>